<evidence type="ECO:0000313" key="2">
    <source>
        <dbReference type="Proteomes" id="UP000317093"/>
    </source>
</evidence>
<gene>
    <name evidence="1" type="ORF">Pan216_22560</name>
</gene>
<accession>A0A518B328</accession>
<protein>
    <submittedName>
        <fullName evidence="1">Uncharacterized protein</fullName>
    </submittedName>
</protein>
<evidence type="ECO:0000313" key="1">
    <source>
        <dbReference type="EMBL" id="QDU61400.1"/>
    </source>
</evidence>
<dbReference type="OrthoDB" id="210936at2"/>
<dbReference type="RefSeq" id="WP_145257997.1">
    <property type="nucleotide sequence ID" value="NZ_CP036279.1"/>
</dbReference>
<organism evidence="1 2">
    <name type="scientific">Kolteria novifilia</name>
    <dbReference type="NCBI Taxonomy" id="2527975"/>
    <lineage>
        <taxon>Bacteria</taxon>
        <taxon>Pseudomonadati</taxon>
        <taxon>Planctomycetota</taxon>
        <taxon>Planctomycetia</taxon>
        <taxon>Kolteriales</taxon>
        <taxon>Kolteriaceae</taxon>
        <taxon>Kolteria</taxon>
    </lineage>
</organism>
<dbReference type="PROSITE" id="PS51257">
    <property type="entry name" value="PROKAR_LIPOPROTEIN"/>
    <property type="match status" value="1"/>
</dbReference>
<dbReference type="AlphaFoldDB" id="A0A518B328"/>
<dbReference type="Proteomes" id="UP000317093">
    <property type="component" value="Chromosome"/>
</dbReference>
<dbReference type="KEGG" id="knv:Pan216_22560"/>
<dbReference type="EMBL" id="CP036279">
    <property type="protein sequence ID" value="QDU61400.1"/>
    <property type="molecule type" value="Genomic_DNA"/>
</dbReference>
<sequence length="180" mass="19959">MRPGRFISSVAVTGFFAGLMGCGSTQSTFDRDPFVMNHLTHGKETPALHASDSDSKSTLDFASDEKMIPGESISRKSTNARAGSRPMAVPRGREATFAHDPDYRWINGRLTHQEGRRPGWYVRFAEKHDDDEYDGALLLANDPRLGMFREGDLVHVEGTVVEHGLGDNRYHLDNIALMGP</sequence>
<name>A0A518B328_9BACT</name>
<proteinExistence type="predicted"/>
<keyword evidence="2" id="KW-1185">Reference proteome</keyword>
<reference evidence="1 2" key="1">
    <citation type="submission" date="2019-02" db="EMBL/GenBank/DDBJ databases">
        <title>Deep-cultivation of Planctomycetes and their phenomic and genomic characterization uncovers novel biology.</title>
        <authorList>
            <person name="Wiegand S."/>
            <person name="Jogler M."/>
            <person name="Boedeker C."/>
            <person name="Pinto D."/>
            <person name="Vollmers J."/>
            <person name="Rivas-Marin E."/>
            <person name="Kohn T."/>
            <person name="Peeters S.H."/>
            <person name="Heuer A."/>
            <person name="Rast P."/>
            <person name="Oberbeckmann S."/>
            <person name="Bunk B."/>
            <person name="Jeske O."/>
            <person name="Meyerdierks A."/>
            <person name="Storesund J.E."/>
            <person name="Kallscheuer N."/>
            <person name="Luecker S."/>
            <person name="Lage O.M."/>
            <person name="Pohl T."/>
            <person name="Merkel B.J."/>
            <person name="Hornburger P."/>
            <person name="Mueller R.-W."/>
            <person name="Bruemmer F."/>
            <person name="Labrenz M."/>
            <person name="Spormann A.M."/>
            <person name="Op den Camp H."/>
            <person name="Overmann J."/>
            <person name="Amann R."/>
            <person name="Jetten M.S.M."/>
            <person name="Mascher T."/>
            <person name="Medema M.H."/>
            <person name="Devos D.P."/>
            <person name="Kaster A.-K."/>
            <person name="Ovreas L."/>
            <person name="Rohde M."/>
            <person name="Galperin M.Y."/>
            <person name="Jogler C."/>
        </authorList>
    </citation>
    <scope>NUCLEOTIDE SEQUENCE [LARGE SCALE GENOMIC DNA]</scope>
    <source>
        <strain evidence="1 2">Pan216</strain>
    </source>
</reference>